<evidence type="ECO:0008006" key="4">
    <source>
        <dbReference type="Google" id="ProtNLM"/>
    </source>
</evidence>
<feature type="region of interest" description="Disordered" evidence="1">
    <location>
        <begin position="38"/>
        <end position="64"/>
    </location>
</feature>
<dbReference type="Proteomes" id="UP000503096">
    <property type="component" value="Chromosome"/>
</dbReference>
<dbReference type="AlphaFoldDB" id="A0A6M4H1R6"/>
<organism evidence="2 3">
    <name type="scientific">Usitatibacter palustris</name>
    <dbReference type="NCBI Taxonomy" id="2732487"/>
    <lineage>
        <taxon>Bacteria</taxon>
        <taxon>Pseudomonadati</taxon>
        <taxon>Pseudomonadota</taxon>
        <taxon>Betaproteobacteria</taxon>
        <taxon>Nitrosomonadales</taxon>
        <taxon>Usitatibacteraceae</taxon>
        <taxon>Usitatibacter</taxon>
    </lineage>
</organism>
<proteinExistence type="predicted"/>
<keyword evidence="3" id="KW-1185">Reference proteome</keyword>
<dbReference type="InParanoid" id="A0A6M4H1R6"/>
<evidence type="ECO:0000313" key="3">
    <source>
        <dbReference type="Proteomes" id="UP000503096"/>
    </source>
</evidence>
<name>A0A6M4H1R6_9PROT</name>
<feature type="region of interest" description="Disordered" evidence="1">
    <location>
        <begin position="154"/>
        <end position="179"/>
    </location>
</feature>
<dbReference type="RefSeq" id="WP_171160000.1">
    <property type="nucleotide sequence ID" value="NZ_CP053073.1"/>
</dbReference>
<evidence type="ECO:0000256" key="1">
    <source>
        <dbReference type="SAM" id="MobiDB-lite"/>
    </source>
</evidence>
<evidence type="ECO:0000313" key="2">
    <source>
        <dbReference type="EMBL" id="QJR13446.1"/>
    </source>
</evidence>
<reference evidence="2 3" key="1">
    <citation type="submission" date="2020-04" db="EMBL/GenBank/DDBJ databases">
        <title>Usitatibacter rugosus gen. nov., sp. nov. and Usitatibacter palustris sp. nov., novel members of Usitatibacteraceae fam. nov. within the order Nitrosomonadales isolated from soil.</title>
        <authorList>
            <person name="Huber K.J."/>
            <person name="Neumann-Schaal M."/>
            <person name="Geppert A."/>
            <person name="Luckner M."/>
            <person name="Wanner G."/>
            <person name="Overmann J."/>
        </authorList>
    </citation>
    <scope>NUCLEOTIDE SEQUENCE [LARGE SCALE GENOMIC DNA]</scope>
    <source>
        <strain evidence="2 3">Swamp67</strain>
    </source>
</reference>
<gene>
    <name evidence="2" type="ORF">DSM104440_00229</name>
</gene>
<feature type="compositionally biased region" description="Basic and acidic residues" evidence="1">
    <location>
        <begin position="170"/>
        <end position="179"/>
    </location>
</feature>
<accession>A0A6M4H1R6</accession>
<dbReference type="KEGG" id="upl:DSM104440_00229"/>
<dbReference type="EMBL" id="CP053073">
    <property type="protein sequence ID" value="QJR13446.1"/>
    <property type="molecule type" value="Genomic_DNA"/>
</dbReference>
<protein>
    <recommendedName>
        <fullName evidence="4">Glycine zipper</fullName>
    </recommendedName>
</protein>
<sequence length="179" mass="18108">MSTIIAGRFENRDQADAAVMRLRDAGVDEQELSVLAVNPPGQHDQYPIGGDRDESPGAKTADSGAAKGAAVGGAVGLAVGAATIPVLGPLGPIAGAGVGAYTGSLVGALNGMDSNPKAPQTRQAGTLVAVNASVTDVEEDAIARILHETGADPVERANGNWDGGNWSDFDPLRPPKETM</sequence>